<evidence type="ECO:0000259" key="6">
    <source>
        <dbReference type="Pfam" id="PF07980"/>
    </source>
</evidence>
<organism evidence="8 9">
    <name type="scientific">Maribacter flavus</name>
    <dbReference type="NCBI Taxonomy" id="1658664"/>
    <lineage>
        <taxon>Bacteria</taxon>
        <taxon>Pseudomonadati</taxon>
        <taxon>Bacteroidota</taxon>
        <taxon>Flavobacteriia</taxon>
        <taxon>Flavobacteriales</taxon>
        <taxon>Flavobacteriaceae</taxon>
        <taxon>Maribacter</taxon>
    </lineage>
</organism>
<dbReference type="Pfam" id="PF14322">
    <property type="entry name" value="SusD-like_3"/>
    <property type="match status" value="1"/>
</dbReference>
<dbReference type="RefSeq" id="WP_154918043.1">
    <property type="nucleotide sequence ID" value="NZ_VUOE01000001.1"/>
</dbReference>
<dbReference type="EMBL" id="VUOE01000001">
    <property type="protein sequence ID" value="KAA2219641.1"/>
    <property type="molecule type" value="Genomic_DNA"/>
</dbReference>
<comment type="similarity">
    <text evidence="2">Belongs to the SusD family.</text>
</comment>
<evidence type="ECO:0000313" key="8">
    <source>
        <dbReference type="EMBL" id="KAA2219641.1"/>
    </source>
</evidence>
<dbReference type="Proteomes" id="UP000323188">
    <property type="component" value="Unassembled WGS sequence"/>
</dbReference>
<dbReference type="GO" id="GO:0009279">
    <property type="term" value="C:cell outer membrane"/>
    <property type="evidence" value="ECO:0007669"/>
    <property type="project" value="UniProtKB-SubCell"/>
</dbReference>
<sequence length="530" mass="58202">MKRFIKITLASVALIAFSCTDLDDELEDSLTEEFSIEGVTTGGSGGSTGPLLSSYSRLRDGSAGNTGWFATQSVTSDEMAVGQKGGDWFDGGIWIQLHRHTWDAAHERIGETWNHAYGGIGEVNTALSGGNLDANQTAQARALRAYFYYRLLDTFGRVKIVTSPGEDPPQASRAEVFQFVEDELLAALGISSVTASLDLSSSPLGTEVNNYRINQYAALGLLAKLYLNAEVYTGTARYQEADWAASYIIDNSPYILCDEGCVAPNLAKRPEVDSDPETLEGYATVFAPNNENNPEIIWSIEYSSVGLGGMNFNQMTLHGPSQLTYGLDAAPWNGFQVLEEFYNSYEDGDARKEANFLVGPQTDFSGNALIDFASDDDDLQVVYTPEINELEPNSLRQSGARMKKFSFEVLGRQDMNNDYPIIRLGDVYLMRGEARARAAGDWSLSLPDVNAIRTRAGVAPLTSIDAAGFLAERGREMFQESSRRTDQIRFGTFDDVWWEKTNTDAFRSLMPIPIAQINASNGTLTQNPGY</sequence>
<dbReference type="Pfam" id="PF07980">
    <property type="entry name" value="SusD_RagB"/>
    <property type="match status" value="1"/>
</dbReference>
<protein>
    <submittedName>
        <fullName evidence="8">RagB/SusD family nutrient uptake outer membrane protein</fullName>
    </submittedName>
</protein>
<keyword evidence="5" id="KW-0998">Cell outer membrane</keyword>
<gene>
    <name evidence="8" type="ORF">F0361_08630</name>
</gene>
<comment type="subcellular location">
    <subcellularLocation>
        <location evidence="1">Cell outer membrane</location>
    </subcellularLocation>
</comment>
<keyword evidence="4" id="KW-0472">Membrane</keyword>
<dbReference type="AlphaFoldDB" id="A0A5B2TYN4"/>
<evidence type="ECO:0000256" key="3">
    <source>
        <dbReference type="ARBA" id="ARBA00022729"/>
    </source>
</evidence>
<comment type="caution">
    <text evidence="8">The sequence shown here is derived from an EMBL/GenBank/DDBJ whole genome shotgun (WGS) entry which is preliminary data.</text>
</comment>
<evidence type="ECO:0000259" key="7">
    <source>
        <dbReference type="Pfam" id="PF14322"/>
    </source>
</evidence>
<dbReference type="InterPro" id="IPR033985">
    <property type="entry name" value="SusD-like_N"/>
</dbReference>
<evidence type="ECO:0000256" key="4">
    <source>
        <dbReference type="ARBA" id="ARBA00023136"/>
    </source>
</evidence>
<keyword evidence="3" id="KW-0732">Signal</keyword>
<feature type="domain" description="RagB/SusD" evidence="6">
    <location>
        <begin position="294"/>
        <end position="530"/>
    </location>
</feature>
<evidence type="ECO:0000256" key="2">
    <source>
        <dbReference type="ARBA" id="ARBA00006275"/>
    </source>
</evidence>
<dbReference type="PROSITE" id="PS51257">
    <property type="entry name" value="PROKAR_LIPOPROTEIN"/>
    <property type="match status" value="1"/>
</dbReference>
<dbReference type="InterPro" id="IPR011990">
    <property type="entry name" value="TPR-like_helical_dom_sf"/>
</dbReference>
<evidence type="ECO:0000256" key="5">
    <source>
        <dbReference type="ARBA" id="ARBA00023237"/>
    </source>
</evidence>
<evidence type="ECO:0000313" key="9">
    <source>
        <dbReference type="Proteomes" id="UP000323188"/>
    </source>
</evidence>
<dbReference type="Gene3D" id="1.25.40.390">
    <property type="match status" value="1"/>
</dbReference>
<dbReference type="InterPro" id="IPR012944">
    <property type="entry name" value="SusD_RagB_dom"/>
</dbReference>
<proteinExistence type="inferred from homology"/>
<accession>A0A5B2TYN4</accession>
<dbReference type="SUPFAM" id="SSF48452">
    <property type="entry name" value="TPR-like"/>
    <property type="match status" value="1"/>
</dbReference>
<reference evidence="8 9" key="1">
    <citation type="submission" date="2019-09" db="EMBL/GenBank/DDBJ databases">
        <authorList>
            <person name="Khan S.A."/>
            <person name="Jeon C.O."/>
            <person name="Chun B.H."/>
            <person name="Jeong S.E."/>
        </authorList>
    </citation>
    <scope>NUCLEOTIDE SEQUENCE [LARGE SCALE GENOMIC DNA]</scope>
    <source>
        <strain evidence="8 9">KCTC 42508</strain>
    </source>
</reference>
<feature type="domain" description="SusD-like N-terminal" evidence="7">
    <location>
        <begin position="92"/>
        <end position="227"/>
    </location>
</feature>
<evidence type="ECO:0000256" key="1">
    <source>
        <dbReference type="ARBA" id="ARBA00004442"/>
    </source>
</evidence>
<name>A0A5B2TYN4_9FLAO</name>